<evidence type="ECO:0000313" key="4">
    <source>
        <dbReference type="Proteomes" id="UP000652427"/>
    </source>
</evidence>
<evidence type="ECO:0000256" key="2">
    <source>
        <dbReference type="RuleBase" id="RU362097"/>
    </source>
</evidence>
<comment type="caution">
    <text evidence="3">The sequence shown here is derived from an EMBL/GenBank/DDBJ whole genome shotgun (WGS) entry which is preliminary data.</text>
</comment>
<gene>
    <name evidence="3" type="ORF">HUO14_08810</name>
</gene>
<proteinExistence type="inferred from homology"/>
<reference evidence="3 4" key="1">
    <citation type="submission" date="2020-06" db="EMBL/GenBank/DDBJ databases">
        <authorList>
            <person name="Kim S.-J."/>
            <person name="Park S.-J."/>
        </authorList>
    </citation>
    <scope>NUCLEOTIDE SEQUENCE [LARGE SCALE GENOMIC DNA]</scope>
    <source>
        <strain evidence="3 4">SW-151</strain>
    </source>
</reference>
<dbReference type="PANTHER" id="PTHR30203:SF25">
    <property type="entry name" value="OUTER MEMBRANE PROTEIN-RELATED"/>
    <property type="match status" value="1"/>
</dbReference>
<accession>A0ABX2N358</accession>
<name>A0ABX2N358_9SPHN</name>
<keyword evidence="2" id="KW-0812">Transmembrane</keyword>
<keyword evidence="2" id="KW-0564">Palmitate</keyword>
<organism evidence="3 4">
    <name type="scientific">Parasphingorhabdus flavimaris</name>
    <dbReference type="NCBI Taxonomy" id="266812"/>
    <lineage>
        <taxon>Bacteria</taxon>
        <taxon>Pseudomonadati</taxon>
        <taxon>Pseudomonadota</taxon>
        <taxon>Alphaproteobacteria</taxon>
        <taxon>Sphingomonadales</taxon>
        <taxon>Sphingomonadaceae</taxon>
        <taxon>Parasphingorhabdus</taxon>
    </lineage>
</organism>
<dbReference type="EMBL" id="JABWMH010000002">
    <property type="protein sequence ID" value="NVD28001.1"/>
    <property type="molecule type" value="Genomic_DNA"/>
</dbReference>
<dbReference type="InterPro" id="IPR010131">
    <property type="entry name" value="MdtP/NodT-like"/>
</dbReference>
<dbReference type="Proteomes" id="UP000652427">
    <property type="component" value="Unassembled WGS sequence"/>
</dbReference>
<protein>
    <submittedName>
        <fullName evidence="3">Efflux transporter outer membrane subunit</fullName>
    </submittedName>
</protein>
<comment type="similarity">
    <text evidence="1 2">Belongs to the outer membrane factor (OMF) (TC 1.B.17) family.</text>
</comment>
<dbReference type="NCBIfam" id="TIGR01845">
    <property type="entry name" value="outer_NodT"/>
    <property type="match status" value="1"/>
</dbReference>
<dbReference type="SUPFAM" id="SSF56954">
    <property type="entry name" value="Outer membrane efflux proteins (OEP)"/>
    <property type="match status" value="1"/>
</dbReference>
<dbReference type="Gene3D" id="1.20.1600.10">
    <property type="entry name" value="Outer membrane efflux proteins (OEP)"/>
    <property type="match status" value="1"/>
</dbReference>
<keyword evidence="2" id="KW-0449">Lipoprotein</keyword>
<keyword evidence="2" id="KW-0472">Membrane</keyword>
<dbReference type="RefSeq" id="WP_176279463.1">
    <property type="nucleotide sequence ID" value="NZ_JABWMH010000002.1"/>
</dbReference>
<keyword evidence="4" id="KW-1185">Reference proteome</keyword>
<dbReference type="Gene3D" id="2.20.200.10">
    <property type="entry name" value="Outer membrane efflux proteins (OEP)"/>
    <property type="match status" value="1"/>
</dbReference>
<comment type="subcellular location">
    <subcellularLocation>
        <location evidence="2">Cell membrane</location>
        <topology evidence="2">Lipid-anchor</topology>
    </subcellularLocation>
</comment>
<dbReference type="InterPro" id="IPR003423">
    <property type="entry name" value="OMP_efflux"/>
</dbReference>
<keyword evidence="2" id="KW-1134">Transmembrane beta strand</keyword>
<evidence type="ECO:0000256" key="1">
    <source>
        <dbReference type="ARBA" id="ARBA00007613"/>
    </source>
</evidence>
<dbReference type="Pfam" id="PF02321">
    <property type="entry name" value="OEP"/>
    <property type="match status" value="2"/>
</dbReference>
<evidence type="ECO:0000313" key="3">
    <source>
        <dbReference type="EMBL" id="NVD28001.1"/>
    </source>
</evidence>
<dbReference type="PANTHER" id="PTHR30203">
    <property type="entry name" value="OUTER MEMBRANE CATION EFFLUX PROTEIN"/>
    <property type="match status" value="1"/>
</dbReference>
<sequence>MIPYSLSLILASSAASITPADLPVVPIASEFTNLESRRPVAAPESRWWQSFNDPYLNTLIEQALQQSFDIAEAAARLDRARAGIRFAAGAKLPAIAASADAAAVRLSKEDPEFQSVSNLPGFERNVDRYSVSIGASWELDLFGRLGDREKAAVADTASASWKLEAAKLTVTTEIAQRYITLRLLQQRNIVAERRAFTLSEQARLSAMRVERGVSPAIERDRLIAEARIARSSVPPLLAAIEDQMARIDVLVGRTVGTSREELGEAQALPTAGVIDLALAPADLLNRRPDILAALASLAAQDARVAGAHADRLPRFNLAGLIGTIAGAINPLFGSAALNLQGSAGINYTAFDGGRSRANLDVARADVASASAIYQRTVLSAIADVEAAASARASAERRARDLTEAETLLSNSLVSLQLAQSQGAASLSDVLDVDRRLQESRDTLVVAQADKLLASIALVQALGGGASDGYKQTK</sequence>